<dbReference type="PROSITE" id="PS50071">
    <property type="entry name" value="HOMEOBOX_2"/>
    <property type="match status" value="1"/>
</dbReference>
<dbReference type="AlphaFoldDB" id="A0A8J9V851"/>
<accession>A0A8J9V851</accession>
<evidence type="ECO:0000256" key="5">
    <source>
        <dbReference type="ARBA" id="ARBA00068822"/>
    </source>
</evidence>
<evidence type="ECO:0000256" key="7">
    <source>
        <dbReference type="RuleBase" id="RU000682"/>
    </source>
</evidence>
<evidence type="ECO:0000259" key="9">
    <source>
        <dbReference type="PROSITE" id="PS50071"/>
    </source>
</evidence>
<dbReference type="InterPro" id="IPR020479">
    <property type="entry name" value="HD_metazoa"/>
</dbReference>
<feature type="domain" description="Homeobox" evidence="9">
    <location>
        <begin position="133"/>
        <end position="193"/>
    </location>
</feature>
<evidence type="ECO:0000256" key="2">
    <source>
        <dbReference type="ARBA" id="ARBA00023125"/>
    </source>
</evidence>
<dbReference type="OrthoDB" id="6159439at2759"/>
<proteinExistence type="predicted"/>
<dbReference type="GO" id="GO:0000977">
    <property type="term" value="F:RNA polymerase II transcription regulatory region sequence-specific DNA binding"/>
    <property type="evidence" value="ECO:0007669"/>
    <property type="project" value="TreeGrafter"/>
</dbReference>
<sequence length="292" mass="33465">MSELESQIKKKAPKPFSIESLIGDRKSPEIDIENSNTDNRNSEDEENERVDGLNRMRYYLNTPFLQQNNFPFLLGYPEPFLRMFGQPPVQTNSEKKRESPVSVGSEMESDGGEDNTQGNESEADQEDDTPRENKARRRRTAFTSEQLLELEREFHAKKYLSLTERSQIASALKLSEVQVKIWFQNRRAKWKRVKAGLASGSHSSKTSGTKIVVPIPVHVNRFAVRTQHHQMEKQNLQYRLDRTQPLSGSLLQSQTSAFLSASKIDNRQDSISLGSTIYDARMMARFQNGRHS</sequence>
<evidence type="ECO:0000256" key="1">
    <source>
        <dbReference type="ARBA" id="ARBA00004123"/>
    </source>
</evidence>
<dbReference type="Pfam" id="PF00046">
    <property type="entry name" value="Homeodomain"/>
    <property type="match status" value="1"/>
</dbReference>
<dbReference type="CDD" id="cd00086">
    <property type="entry name" value="homeodomain"/>
    <property type="match status" value="1"/>
</dbReference>
<dbReference type="InterPro" id="IPR001356">
    <property type="entry name" value="HD"/>
</dbReference>
<feature type="DNA-binding region" description="Homeobox" evidence="6">
    <location>
        <begin position="135"/>
        <end position="194"/>
    </location>
</feature>
<evidence type="ECO:0000256" key="4">
    <source>
        <dbReference type="ARBA" id="ARBA00023242"/>
    </source>
</evidence>
<dbReference type="Gene3D" id="1.10.10.60">
    <property type="entry name" value="Homeodomain-like"/>
    <property type="match status" value="1"/>
</dbReference>
<dbReference type="GO" id="GO:0051960">
    <property type="term" value="P:regulation of nervous system development"/>
    <property type="evidence" value="ECO:0007669"/>
    <property type="project" value="TreeGrafter"/>
</dbReference>
<keyword evidence="4 6" id="KW-0539">Nucleus</keyword>
<evidence type="ECO:0000313" key="10">
    <source>
        <dbReference type="EMBL" id="CAH0717113.1"/>
    </source>
</evidence>
<dbReference type="EMBL" id="OV170231">
    <property type="protein sequence ID" value="CAH0717113.1"/>
    <property type="molecule type" value="Genomic_DNA"/>
</dbReference>
<feature type="region of interest" description="Disordered" evidence="8">
    <location>
        <begin position="1"/>
        <end position="49"/>
    </location>
</feature>
<dbReference type="GO" id="GO:0000981">
    <property type="term" value="F:DNA-binding transcription factor activity, RNA polymerase II-specific"/>
    <property type="evidence" value="ECO:0007669"/>
    <property type="project" value="InterPro"/>
</dbReference>
<evidence type="ECO:0000256" key="6">
    <source>
        <dbReference type="PROSITE-ProRule" id="PRU00108"/>
    </source>
</evidence>
<dbReference type="PRINTS" id="PR00024">
    <property type="entry name" value="HOMEOBOX"/>
</dbReference>
<dbReference type="SUPFAM" id="SSF46689">
    <property type="entry name" value="Homeodomain-like"/>
    <property type="match status" value="1"/>
</dbReference>
<evidence type="ECO:0000256" key="8">
    <source>
        <dbReference type="SAM" id="MobiDB-lite"/>
    </source>
</evidence>
<reference evidence="10" key="1">
    <citation type="submission" date="2021-12" db="EMBL/GenBank/DDBJ databases">
        <authorList>
            <person name="Martin H S."/>
        </authorList>
    </citation>
    <scope>NUCLEOTIDE SEQUENCE</scope>
</reference>
<dbReference type="PROSITE" id="PS00027">
    <property type="entry name" value="HOMEOBOX_1"/>
    <property type="match status" value="1"/>
</dbReference>
<protein>
    <recommendedName>
        <fullName evidence="5">Homeobox protein unplugged</fullName>
    </recommendedName>
</protein>
<dbReference type="PANTHER" id="PTHR24334:SF0">
    <property type="entry name" value="HOMEOBOX PROTEIN UNPLUGGED"/>
    <property type="match status" value="1"/>
</dbReference>
<dbReference type="GO" id="GO:0005634">
    <property type="term" value="C:nucleus"/>
    <property type="evidence" value="ECO:0007669"/>
    <property type="project" value="UniProtKB-SubCell"/>
</dbReference>
<evidence type="ECO:0000256" key="3">
    <source>
        <dbReference type="ARBA" id="ARBA00023155"/>
    </source>
</evidence>
<dbReference type="InterPro" id="IPR017970">
    <property type="entry name" value="Homeobox_CS"/>
</dbReference>
<dbReference type="InterPro" id="IPR042982">
    <property type="entry name" value="GBX-1/2"/>
</dbReference>
<name>A0A8J9V851_9NEOP</name>
<keyword evidence="3 6" id="KW-0371">Homeobox</keyword>
<dbReference type="SMART" id="SM00389">
    <property type="entry name" value="HOX"/>
    <property type="match status" value="1"/>
</dbReference>
<comment type="subcellular location">
    <subcellularLocation>
        <location evidence="1 6 7">Nucleus</location>
    </subcellularLocation>
</comment>
<gene>
    <name evidence="10" type="ORF">BINO364_LOCUS3754</name>
</gene>
<keyword evidence="2 6" id="KW-0238">DNA-binding</keyword>
<evidence type="ECO:0000313" key="11">
    <source>
        <dbReference type="Proteomes" id="UP000838878"/>
    </source>
</evidence>
<dbReference type="InterPro" id="IPR009057">
    <property type="entry name" value="Homeodomain-like_sf"/>
</dbReference>
<feature type="non-terminal residue" evidence="10">
    <location>
        <position position="292"/>
    </location>
</feature>
<organism evidence="10 11">
    <name type="scientific">Brenthis ino</name>
    <name type="common">lesser marbled fritillary</name>
    <dbReference type="NCBI Taxonomy" id="405034"/>
    <lineage>
        <taxon>Eukaryota</taxon>
        <taxon>Metazoa</taxon>
        <taxon>Ecdysozoa</taxon>
        <taxon>Arthropoda</taxon>
        <taxon>Hexapoda</taxon>
        <taxon>Insecta</taxon>
        <taxon>Pterygota</taxon>
        <taxon>Neoptera</taxon>
        <taxon>Endopterygota</taxon>
        <taxon>Lepidoptera</taxon>
        <taxon>Glossata</taxon>
        <taxon>Ditrysia</taxon>
        <taxon>Papilionoidea</taxon>
        <taxon>Nymphalidae</taxon>
        <taxon>Heliconiinae</taxon>
        <taxon>Argynnini</taxon>
        <taxon>Brenthis</taxon>
    </lineage>
</organism>
<feature type="region of interest" description="Disordered" evidence="8">
    <location>
        <begin position="85"/>
        <end position="140"/>
    </location>
</feature>
<dbReference type="FunFam" id="1.10.10.60:FF:000360">
    <property type="entry name" value="Gastrulation brain homeobox"/>
    <property type="match status" value="1"/>
</dbReference>
<dbReference type="Proteomes" id="UP000838878">
    <property type="component" value="Chromosome 11"/>
</dbReference>
<keyword evidence="11" id="KW-1185">Reference proteome</keyword>
<dbReference type="PANTHER" id="PTHR24334">
    <property type="entry name" value="HOMEOBOX PROTEIN GBX"/>
    <property type="match status" value="1"/>
</dbReference>